<dbReference type="EMBL" id="LAZR01008797">
    <property type="protein sequence ID" value="KKM76520.1"/>
    <property type="molecule type" value="Genomic_DNA"/>
</dbReference>
<dbReference type="AlphaFoldDB" id="A0A0F9MIH9"/>
<sequence>MSDLTKAIERIDAAQLGGESLDDEPEYRAVELVTNTARRWADGVNIEWCIEHAASMIGNRGSCGYDSFTPCRPVTRILVTPPEDTDHIPDEHPGSLDAPWMEEPDVVQQPDGHGGYVPNWGTRLGGSE</sequence>
<proteinExistence type="predicted"/>
<protein>
    <submittedName>
        <fullName evidence="2">Uncharacterized protein</fullName>
    </submittedName>
</protein>
<gene>
    <name evidence="2" type="ORF">LCGC14_1379360</name>
</gene>
<evidence type="ECO:0000256" key="1">
    <source>
        <dbReference type="SAM" id="MobiDB-lite"/>
    </source>
</evidence>
<name>A0A0F9MIH9_9ZZZZ</name>
<accession>A0A0F9MIH9</accession>
<feature type="compositionally biased region" description="Basic and acidic residues" evidence="1">
    <location>
        <begin position="84"/>
        <end position="94"/>
    </location>
</feature>
<reference evidence="2" key="1">
    <citation type="journal article" date="2015" name="Nature">
        <title>Complex archaea that bridge the gap between prokaryotes and eukaryotes.</title>
        <authorList>
            <person name="Spang A."/>
            <person name="Saw J.H."/>
            <person name="Jorgensen S.L."/>
            <person name="Zaremba-Niedzwiedzka K."/>
            <person name="Martijn J."/>
            <person name="Lind A.E."/>
            <person name="van Eijk R."/>
            <person name="Schleper C."/>
            <person name="Guy L."/>
            <person name="Ettema T.J."/>
        </authorList>
    </citation>
    <scope>NUCLEOTIDE SEQUENCE</scope>
</reference>
<feature type="region of interest" description="Disordered" evidence="1">
    <location>
        <begin position="81"/>
        <end position="128"/>
    </location>
</feature>
<evidence type="ECO:0000313" key="2">
    <source>
        <dbReference type="EMBL" id="KKM76520.1"/>
    </source>
</evidence>
<comment type="caution">
    <text evidence="2">The sequence shown here is derived from an EMBL/GenBank/DDBJ whole genome shotgun (WGS) entry which is preliminary data.</text>
</comment>
<organism evidence="2">
    <name type="scientific">marine sediment metagenome</name>
    <dbReference type="NCBI Taxonomy" id="412755"/>
    <lineage>
        <taxon>unclassified sequences</taxon>
        <taxon>metagenomes</taxon>
        <taxon>ecological metagenomes</taxon>
    </lineage>
</organism>